<organism evidence="1 2">
    <name type="scientific">Sulfitobacter donghicola DSW-25 = KCTC 12864 = JCM 14565</name>
    <dbReference type="NCBI Taxonomy" id="1300350"/>
    <lineage>
        <taxon>Bacteria</taxon>
        <taxon>Pseudomonadati</taxon>
        <taxon>Pseudomonadota</taxon>
        <taxon>Alphaproteobacteria</taxon>
        <taxon>Rhodobacterales</taxon>
        <taxon>Roseobacteraceae</taxon>
        <taxon>Sulfitobacter</taxon>
    </lineage>
</organism>
<protein>
    <submittedName>
        <fullName evidence="1">Uncharacterized protein</fullName>
    </submittedName>
</protein>
<dbReference type="RefSeq" id="WP_037968788.1">
    <property type="nucleotide sequence ID" value="NZ_JAMC01000003.1"/>
</dbReference>
<comment type="caution">
    <text evidence="1">The sequence shown here is derived from an EMBL/GenBank/DDBJ whole genome shotgun (WGS) entry which is preliminary data.</text>
</comment>
<name>A0A073IJ76_9RHOB</name>
<dbReference type="AlphaFoldDB" id="A0A073IJ76"/>
<sequence>MNDFRSGDEFAALMVSLGRIERVNHVAFEAASASERDTQGVQDRRRLERENKYLSRQLRSALICSAYSLAEAAIIGLAPSGSPCKKDIQQAYGLRKDGKIPKLYRAQYLLQHVTGICVSDPWDMSWSSLHRLRQLRNTLIHDGGVGEVDALSGVLDRDDGFAAWVEPMFEGSETSIYVLVVGEMHFRQWLQMLQKIVYDIDAELSKLVTE</sequence>
<dbReference type="EMBL" id="JAMC01000003">
    <property type="protein sequence ID" value="KEJ89630.1"/>
    <property type="molecule type" value="Genomic_DNA"/>
</dbReference>
<dbReference type="Proteomes" id="UP000027734">
    <property type="component" value="Unassembled WGS sequence"/>
</dbReference>
<accession>A0A073IJ76</accession>
<gene>
    <name evidence="1" type="ORF">DSW25_09280</name>
</gene>
<evidence type="ECO:0000313" key="2">
    <source>
        <dbReference type="Proteomes" id="UP000027734"/>
    </source>
</evidence>
<reference evidence="1 2" key="1">
    <citation type="submission" date="2014-01" db="EMBL/GenBank/DDBJ databases">
        <title>Sulfitobacter donghicola JCM 14565 Genome Sequencing.</title>
        <authorList>
            <person name="Lai Q."/>
            <person name="Hong Z."/>
        </authorList>
    </citation>
    <scope>NUCLEOTIDE SEQUENCE [LARGE SCALE GENOMIC DNA]</scope>
    <source>
        <strain evidence="1 2">JCM 14565</strain>
    </source>
</reference>
<evidence type="ECO:0000313" key="1">
    <source>
        <dbReference type="EMBL" id="KEJ89630.1"/>
    </source>
</evidence>
<proteinExistence type="predicted"/>
<keyword evidence="2" id="KW-1185">Reference proteome</keyword>